<evidence type="ECO:0000256" key="3">
    <source>
        <dbReference type="ARBA" id="ARBA00022729"/>
    </source>
</evidence>
<evidence type="ECO:0000256" key="2">
    <source>
        <dbReference type="ARBA" id="ARBA00022448"/>
    </source>
</evidence>
<evidence type="ECO:0000256" key="1">
    <source>
        <dbReference type="ARBA" id="ARBA00008520"/>
    </source>
</evidence>
<protein>
    <submittedName>
        <fullName evidence="5">Extracellular solute-binding protein</fullName>
    </submittedName>
</protein>
<dbReference type="Pfam" id="PF13416">
    <property type="entry name" value="SBP_bac_8"/>
    <property type="match status" value="1"/>
</dbReference>
<comment type="caution">
    <text evidence="5">The sequence shown here is derived from an EMBL/GenBank/DDBJ whole genome shotgun (WGS) entry which is preliminary data.</text>
</comment>
<dbReference type="AlphaFoldDB" id="A0AAE3NVM5"/>
<dbReference type="EMBL" id="JARGDL010000005">
    <property type="protein sequence ID" value="MDF1611681.1"/>
    <property type="molecule type" value="Genomic_DNA"/>
</dbReference>
<proteinExistence type="inferred from homology"/>
<keyword evidence="4" id="KW-0812">Transmembrane</keyword>
<keyword evidence="2" id="KW-0813">Transport</keyword>
<keyword evidence="3" id="KW-0732">Signal</keyword>
<keyword evidence="6" id="KW-1185">Reference proteome</keyword>
<evidence type="ECO:0000256" key="4">
    <source>
        <dbReference type="SAM" id="Phobius"/>
    </source>
</evidence>
<keyword evidence="4" id="KW-1133">Transmembrane helix</keyword>
<dbReference type="SUPFAM" id="SSF53850">
    <property type="entry name" value="Periplasmic binding protein-like II"/>
    <property type="match status" value="1"/>
</dbReference>
<name>A0AAE3NVM5_9BACT</name>
<dbReference type="Gene3D" id="3.40.190.10">
    <property type="entry name" value="Periplasmic binding protein-like II"/>
    <property type="match status" value="2"/>
</dbReference>
<gene>
    <name evidence="5" type="ORF">P0M35_05940</name>
</gene>
<dbReference type="GO" id="GO:1901982">
    <property type="term" value="F:maltose binding"/>
    <property type="evidence" value="ECO:0007669"/>
    <property type="project" value="TreeGrafter"/>
</dbReference>
<dbReference type="RefSeq" id="WP_321535448.1">
    <property type="nucleotide sequence ID" value="NZ_JARGDL010000005.1"/>
</dbReference>
<dbReference type="GO" id="GO:0042956">
    <property type="term" value="P:maltodextrin transmembrane transport"/>
    <property type="evidence" value="ECO:0007669"/>
    <property type="project" value="TreeGrafter"/>
</dbReference>
<accession>A0AAE3NVM5</accession>
<reference evidence="5" key="1">
    <citation type="submission" date="2023-03" db="EMBL/GenBank/DDBJ databases">
        <title>Stygiobacter electus gen. nov., sp. nov., facultatively anaerobic thermotolerant bacterium of the class Ignavibacteria from a well of Yessentuki mineral water deposit.</title>
        <authorList>
            <person name="Podosokorskaya O.A."/>
            <person name="Elcheninov A.G."/>
            <person name="Petrova N.F."/>
            <person name="Zavarzina D.G."/>
            <person name="Kublanov I.V."/>
            <person name="Merkel A.Y."/>
        </authorList>
    </citation>
    <scope>NUCLEOTIDE SEQUENCE</scope>
    <source>
        <strain evidence="5">09-Me</strain>
    </source>
</reference>
<feature type="transmembrane region" description="Helical" evidence="4">
    <location>
        <begin position="12"/>
        <end position="33"/>
    </location>
</feature>
<comment type="similarity">
    <text evidence="1">Belongs to the bacterial solute-binding protein 1 family.</text>
</comment>
<organism evidence="5 6">
    <name type="scientific">Stygiobacter electus</name>
    <dbReference type="NCBI Taxonomy" id="3032292"/>
    <lineage>
        <taxon>Bacteria</taxon>
        <taxon>Pseudomonadati</taxon>
        <taxon>Ignavibacteriota</taxon>
        <taxon>Ignavibacteria</taxon>
        <taxon>Ignavibacteriales</taxon>
        <taxon>Melioribacteraceae</taxon>
        <taxon>Stygiobacter</taxon>
    </lineage>
</organism>
<evidence type="ECO:0000313" key="6">
    <source>
        <dbReference type="Proteomes" id="UP001221302"/>
    </source>
</evidence>
<dbReference type="Proteomes" id="UP001221302">
    <property type="component" value="Unassembled WGS sequence"/>
</dbReference>
<keyword evidence="4" id="KW-0472">Membrane</keyword>
<dbReference type="GO" id="GO:0055052">
    <property type="term" value="C:ATP-binding cassette (ABC) transporter complex, substrate-binding subunit-containing"/>
    <property type="evidence" value="ECO:0007669"/>
    <property type="project" value="TreeGrafter"/>
</dbReference>
<sequence length="442" mass="52209">MIEKLKKYFKTYYFYIALITILAVAVLGFMFFWGNGLFQPVRIPEKIYYADNISPTHKFLIDKFNQLHKGKIEVIPIDLPFEKFSTNERKELLIRYLRSKSDKIDIFSVDQIWIPRFAKWTEPLNKFFITPEREKILNEAIKACYYKNDLVAMPLYFDISFLYYNDEELKKLPNYSNIKNELENGITWERFIELGNELKKYNKPVYLFPADNYEGLMCSFFELLESQNAKIFEDDTVKLNTKEAIKSLQLLVNLLDSRLTPSEVLEFRETECYRKFVLENGFFLRGWSGLDVWYKNNIDSQNISDKYIPTFVPHLKGRNSTSITGGWNLMLSKNSTKKSEAVEFIKFLLSEDSQKILFEKGGYLPVINKIYKDSIFIKKNPLFSKYKKILNTAAYRPLLEKYTRVSDVIAFYLKEALQKKLSVKEALISAQRTINSKEIFFR</sequence>
<evidence type="ECO:0000313" key="5">
    <source>
        <dbReference type="EMBL" id="MDF1611681.1"/>
    </source>
</evidence>
<dbReference type="PANTHER" id="PTHR30061">
    <property type="entry name" value="MALTOSE-BINDING PERIPLASMIC PROTEIN"/>
    <property type="match status" value="1"/>
</dbReference>
<dbReference type="InterPro" id="IPR006059">
    <property type="entry name" value="SBP"/>
</dbReference>
<dbReference type="GO" id="GO:0015768">
    <property type="term" value="P:maltose transport"/>
    <property type="evidence" value="ECO:0007669"/>
    <property type="project" value="TreeGrafter"/>
</dbReference>
<dbReference type="PANTHER" id="PTHR30061:SF50">
    <property type="entry name" value="MALTOSE_MALTODEXTRIN-BINDING PERIPLASMIC PROTEIN"/>
    <property type="match status" value="1"/>
</dbReference>